<dbReference type="EMBL" id="CP000230">
    <property type="protein sequence ID" value="ABC23381.1"/>
    <property type="molecule type" value="Genomic_DNA"/>
</dbReference>
<evidence type="ECO:0000313" key="1">
    <source>
        <dbReference type="EMBL" id="ABC23381.1"/>
    </source>
</evidence>
<dbReference type="HOGENOM" id="CLU_1957870_0_0_5"/>
<dbReference type="AlphaFoldDB" id="Q2RR64"/>
<accession>Q2RR64</accession>
<gene>
    <name evidence="1" type="ordered locus">Rru_A2584</name>
</gene>
<organism evidence="1 2">
    <name type="scientific">Rhodospirillum rubrum (strain ATCC 11170 / ATH 1.1.1 / DSM 467 / LMG 4362 / NCIMB 8255 / S1)</name>
    <dbReference type="NCBI Taxonomy" id="269796"/>
    <lineage>
        <taxon>Bacteria</taxon>
        <taxon>Pseudomonadati</taxon>
        <taxon>Pseudomonadota</taxon>
        <taxon>Alphaproteobacteria</taxon>
        <taxon>Rhodospirillales</taxon>
        <taxon>Rhodospirillaceae</taxon>
        <taxon>Rhodospirillum</taxon>
    </lineage>
</organism>
<proteinExistence type="predicted"/>
<dbReference type="EnsemblBacteria" id="ABC23381">
    <property type="protein sequence ID" value="ABC23381"/>
    <property type="gene ID" value="Rru_A2584"/>
</dbReference>
<sequence>MSTMLAAQARFAAMVDKVLVSAGSAVIPAVLTASPAFPDDEGDGGARWSVRVVLLSIGGAASASASANDPLRLPGDRPALIAPGQAPPPRANDHLEVAGERYRLITAEDRSVGLGLVFRADLRPEGPEESP</sequence>
<name>Q2RR64_RHORT</name>
<dbReference type="PATRIC" id="fig|269796.9.peg.2693"/>
<dbReference type="RefSeq" id="WP_011390334.1">
    <property type="nucleotide sequence ID" value="NC_007643.1"/>
</dbReference>
<dbReference type="Proteomes" id="UP000001929">
    <property type="component" value="Chromosome"/>
</dbReference>
<keyword evidence="2" id="KW-1185">Reference proteome</keyword>
<dbReference type="STRING" id="269796.Rru_A2584"/>
<dbReference type="KEGG" id="rru:Rru_A2584"/>
<protein>
    <submittedName>
        <fullName evidence="1">Uncharacterized protein</fullName>
    </submittedName>
</protein>
<reference evidence="1 2" key="1">
    <citation type="journal article" date="2011" name="Stand. Genomic Sci.">
        <title>Complete genome sequence of Rhodospirillum rubrum type strain (S1).</title>
        <authorList>
            <person name="Munk A.C."/>
            <person name="Copeland A."/>
            <person name="Lucas S."/>
            <person name="Lapidus A."/>
            <person name="Del Rio T.G."/>
            <person name="Barry K."/>
            <person name="Detter J.C."/>
            <person name="Hammon N."/>
            <person name="Israni S."/>
            <person name="Pitluck S."/>
            <person name="Brettin T."/>
            <person name="Bruce D."/>
            <person name="Han C."/>
            <person name="Tapia R."/>
            <person name="Gilna P."/>
            <person name="Schmutz J."/>
            <person name="Larimer F."/>
            <person name="Land M."/>
            <person name="Kyrpides N.C."/>
            <person name="Mavromatis K."/>
            <person name="Richardson P."/>
            <person name="Rohde M."/>
            <person name="Goker M."/>
            <person name="Klenk H.P."/>
            <person name="Zhang Y."/>
            <person name="Roberts G.P."/>
            <person name="Reslewic S."/>
            <person name="Schwartz D.C."/>
        </authorList>
    </citation>
    <scope>NUCLEOTIDE SEQUENCE [LARGE SCALE GENOMIC DNA]</scope>
    <source>
        <strain evidence="2">ATCC 11170 / ATH 1.1.1 / DSM 467 / LMG 4362 / NCIMB 8255 / S1</strain>
    </source>
</reference>
<evidence type="ECO:0000313" key="2">
    <source>
        <dbReference type="Proteomes" id="UP000001929"/>
    </source>
</evidence>